<dbReference type="Proteomes" id="UP001327560">
    <property type="component" value="Chromosome 6"/>
</dbReference>
<sequence length="125" mass="13593">MRERIRRCLLHSLGDLPLHRPVHQEEVVSAKQQSKSKMRISTAVDLPSPFGHLGISLFDVDLCETAYEIFVAASRTTGAKPITYIPQSERTPTSADRSSSSSSLALSFSPSSSSLQRSLTSTATS</sequence>
<evidence type="ECO:0000313" key="3">
    <source>
        <dbReference type="Proteomes" id="UP001327560"/>
    </source>
</evidence>
<reference evidence="2 3" key="1">
    <citation type="submission" date="2023-10" db="EMBL/GenBank/DDBJ databases">
        <title>Chromosome-scale genome assembly provides insights into flower coloration mechanisms of Canna indica.</title>
        <authorList>
            <person name="Li C."/>
        </authorList>
    </citation>
    <scope>NUCLEOTIDE SEQUENCE [LARGE SCALE GENOMIC DNA]</scope>
    <source>
        <tissue evidence="2">Flower</tissue>
    </source>
</reference>
<feature type="region of interest" description="Disordered" evidence="1">
    <location>
        <begin position="81"/>
        <end position="125"/>
    </location>
</feature>
<evidence type="ECO:0000313" key="2">
    <source>
        <dbReference type="EMBL" id="WOL10314.1"/>
    </source>
</evidence>
<protein>
    <submittedName>
        <fullName evidence="2">Uncharacterized protein</fullName>
    </submittedName>
</protein>
<gene>
    <name evidence="2" type="ORF">Cni_G19069</name>
</gene>
<feature type="compositionally biased region" description="Low complexity" evidence="1">
    <location>
        <begin position="90"/>
        <end position="125"/>
    </location>
</feature>
<keyword evidence="3" id="KW-1185">Reference proteome</keyword>
<organism evidence="2 3">
    <name type="scientific">Canna indica</name>
    <name type="common">Indian-shot</name>
    <dbReference type="NCBI Taxonomy" id="4628"/>
    <lineage>
        <taxon>Eukaryota</taxon>
        <taxon>Viridiplantae</taxon>
        <taxon>Streptophyta</taxon>
        <taxon>Embryophyta</taxon>
        <taxon>Tracheophyta</taxon>
        <taxon>Spermatophyta</taxon>
        <taxon>Magnoliopsida</taxon>
        <taxon>Liliopsida</taxon>
        <taxon>Zingiberales</taxon>
        <taxon>Cannaceae</taxon>
        <taxon>Canna</taxon>
    </lineage>
</organism>
<dbReference type="EMBL" id="CP136895">
    <property type="protein sequence ID" value="WOL10314.1"/>
    <property type="molecule type" value="Genomic_DNA"/>
</dbReference>
<name>A0AAQ3KKD6_9LILI</name>
<proteinExistence type="predicted"/>
<accession>A0AAQ3KKD6</accession>
<evidence type="ECO:0000256" key="1">
    <source>
        <dbReference type="SAM" id="MobiDB-lite"/>
    </source>
</evidence>
<dbReference type="AlphaFoldDB" id="A0AAQ3KKD6"/>